<organism evidence="2 3">
    <name type="scientific">Strongyloides papillosus</name>
    <name type="common">Intestinal threadworm</name>
    <dbReference type="NCBI Taxonomy" id="174720"/>
    <lineage>
        <taxon>Eukaryota</taxon>
        <taxon>Metazoa</taxon>
        <taxon>Ecdysozoa</taxon>
        <taxon>Nematoda</taxon>
        <taxon>Chromadorea</taxon>
        <taxon>Rhabditida</taxon>
        <taxon>Tylenchina</taxon>
        <taxon>Panagrolaimomorpha</taxon>
        <taxon>Strongyloidoidea</taxon>
        <taxon>Strongyloididae</taxon>
        <taxon>Strongyloides</taxon>
    </lineage>
</organism>
<evidence type="ECO:0000256" key="1">
    <source>
        <dbReference type="SAM" id="SignalP"/>
    </source>
</evidence>
<keyword evidence="1" id="KW-0732">Signal</keyword>
<evidence type="ECO:0000313" key="3">
    <source>
        <dbReference type="WBParaSite" id="SPAL_0000854200.1"/>
    </source>
</evidence>
<dbReference type="AlphaFoldDB" id="A0A0N5BRP7"/>
<keyword evidence="2" id="KW-1185">Reference proteome</keyword>
<reference evidence="3" key="1">
    <citation type="submission" date="2017-02" db="UniProtKB">
        <authorList>
            <consortium name="WormBaseParasite"/>
        </authorList>
    </citation>
    <scope>IDENTIFICATION</scope>
</reference>
<accession>A0A0N5BRP7</accession>
<evidence type="ECO:0000313" key="2">
    <source>
        <dbReference type="Proteomes" id="UP000046392"/>
    </source>
</evidence>
<proteinExistence type="predicted"/>
<sequence length="212" mass="24606">MNFIIYNFIILLSLFIPIIRPCGNFNCPKFTNHARITFKIYPSLALTYSTDPIRRRKHQWFSFQQLEERLNKIPREVINDFRVQHRATPDQAREKVVIVNRLRDILNVTVIYNECMSDCDFKQSIAPAGTHFINREGRLRKRLVDTVCLNGEIIQEQSRPLVVELVYDISVAITGGRTFCQVHWNGVANAIQRKMEKGSRGTFIGKPVITKV</sequence>
<protein>
    <submittedName>
        <fullName evidence="3">Uncharacterized protein</fullName>
    </submittedName>
</protein>
<feature type="chain" id="PRO_5005894859" evidence="1">
    <location>
        <begin position="25"/>
        <end position="212"/>
    </location>
</feature>
<name>A0A0N5BRP7_STREA</name>
<feature type="signal peptide" evidence="1">
    <location>
        <begin position="1"/>
        <end position="24"/>
    </location>
</feature>
<dbReference type="WBParaSite" id="SPAL_0000854200.1">
    <property type="protein sequence ID" value="SPAL_0000854200.1"/>
    <property type="gene ID" value="SPAL_0000854200"/>
</dbReference>
<dbReference type="Proteomes" id="UP000046392">
    <property type="component" value="Unplaced"/>
</dbReference>